<name>M5SS25_9BACT</name>
<evidence type="ECO:0000313" key="1">
    <source>
        <dbReference type="EMBL" id="EMI29079.1"/>
    </source>
</evidence>
<sequence>MIPSGALSLVAAAAFLFSPLTETNAPGQHRGEGNCLSFFDFDEERWVGDEAPDRGEAEADLGDPASLEGVLVTLDAGFLTFDEHRLALVGFVLPTIESFPHFLHSCDGGVLSAAGEVVMTGANRHGYSLKKLNQMNSGMRPWGNKLLVKA</sequence>
<evidence type="ECO:0000313" key="2">
    <source>
        <dbReference type="Proteomes" id="UP000011996"/>
    </source>
</evidence>
<proteinExistence type="predicted"/>
<dbReference type="EMBL" id="ANOF01000009">
    <property type="protein sequence ID" value="EMI29079.1"/>
    <property type="molecule type" value="Genomic_DNA"/>
</dbReference>
<gene>
    <name evidence="1" type="ORF">RESH_00349</name>
</gene>
<comment type="caution">
    <text evidence="1">The sequence shown here is derived from an EMBL/GenBank/DDBJ whole genome shotgun (WGS) entry which is preliminary data.</text>
</comment>
<dbReference type="Proteomes" id="UP000011996">
    <property type="component" value="Unassembled WGS sequence"/>
</dbReference>
<reference evidence="1 2" key="1">
    <citation type="journal article" date="2013" name="Mar. Genomics">
        <title>Expression of sulfatases in Rhodopirellula baltica and the diversity of sulfatases in the genus Rhodopirellula.</title>
        <authorList>
            <person name="Wegner C.E."/>
            <person name="Richter-Heitmann T."/>
            <person name="Klindworth A."/>
            <person name="Klockow C."/>
            <person name="Richter M."/>
            <person name="Achstetter T."/>
            <person name="Glockner F.O."/>
            <person name="Harder J."/>
        </authorList>
    </citation>
    <scope>NUCLEOTIDE SEQUENCE [LARGE SCALE GENOMIC DNA]</scope>
    <source>
        <strain evidence="1 2">SH398</strain>
    </source>
</reference>
<dbReference type="PATRIC" id="fig|1263868.3.peg.379"/>
<dbReference type="AlphaFoldDB" id="M5SS25"/>
<organism evidence="1 2">
    <name type="scientific">Rhodopirellula europaea SH398</name>
    <dbReference type="NCBI Taxonomy" id="1263868"/>
    <lineage>
        <taxon>Bacteria</taxon>
        <taxon>Pseudomonadati</taxon>
        <taxon>Planctomycetota</taxon>
        <taxon>Planctomycetia</taxon>
        <taxon>Pirellulales</taxon>
        <taxon>Pirellulaceae</taxon>
        <taxon>Rhodopirellula</taxon>
    </lineage>
</organism>
<accession>M5SS25</accession>
<protein>
    <submittedName>
        <fullName evidence="1">Secreted protein</fullName>
    </submittedName>
</protein>